<accession>A0A1I6ZMM5</accession>
<sequence>MKILIALLTLILVSTGLKAQYLEEEQGLVSRYRPGAMWFYSGFSNYDTTKLRKYDRLIVDILYNDWQGDRSPLKSPWSSIGFNVNVMFDVPFTKANTIGLGWGVAFSHYNNRTPIGFESNYTEGSTTTFPLIFPNNLDWSKYNANYIEIPLELRFRTKGYQHFKFFVGGKIGYQLNAYTKTKETIQGKSYKFKNYNFPDRNPRRYGLTARVGIRNWSVYAAYYFSGLFTHENSVQLSPITAGISIALF</sequence>
<keyword evidence="3" id="KW-1185">Reference proteome</keyword>
<proteinExistence type="predicted"/>
<evidence type="ECO:0000259" key="1">
    <source>
        <dbReference type="Pfam" id="PF13568"/>
    </source>
</evidence>
<reference evidence="2 3" key="1">
    <citation type="submission" date="2016-10" db="EMBL/GenBank/DDBJ databases">
        <authorList>
            <person name="de Groot N.N."/>
        </authorList>
    </citation>
    <scope>NUCLEOTIDE SEQUENCE [LARGE SCALE GENOMIC DNA]</scope>
    <source>
        <strain evidence="2 3">CGMCC 1.7005</strain>
    </source>
</reference>
<dbReference type="EMBL" id="FPAS01000002">
    <property type="protein sequence ID" value="SFT63871.1"/>
    <property type="molecule type" value="Genomic_DNA"/>
</dbReference>
<dbReference type="STRING" id="477690.SAMN05216474_1480"/>
<evidence type="ECO:0000313" key="3">
    <source>
        <dbReference type="Proteomes" id="UP000236454"/>
    </source>
</evidence>
<evidence type="ECO:0000313" key="2">
    <source>
        <dbReference type="EMBL" id="SFT63871.1"/>
    </source>
</evidence>
<name>A0A1I6ZMM5_9FLAO</name>
<dbReference type="RefSeq" id="WP_090247725.1">
    <property type="nucleotide sequence ID" value="NZ_FPAS01000002.1"/>
</dbReference>
<dbReference type="AlphaFoldDB" id="A0A1I6ZMM5"/>
<organism evidence="2 3">
    <name type="scientific">Lishizhenia tianjinensis</name>
    <dbReference type="NCBI Taxonomy" id="477690"/>
    <lineage>
        <taxon>Bacteria</taxon>
        <taxon>Pseudomonadati</taxon>
        <taxon>Bacteroidota</taxon>
        <taxon>Flavobacteriia</taxon>
        <taxon>Flavobacteriales</taxon>
        <taxon>Crocinitomicaceae</taxon>
        <taxon>Lishizhenia</taxon>
    </lineage>
</organism>
<feature type="domain" description="Outer membrane protein beta-barrel" evidence="1">
    <location>
        <begin position="77"/>
        <end position="226"/>
    </location>
</feature>
<gene>
    <name evidence="2" type="ORF">SAMN05216474_1480</name>
</gene>
<dbReference type="Proteomes" id="UP000236454">
    <property type="component" value="Unassembled WGS sequence"/>
</dbReference>
<dbReference type="InterPro" id="IPR025665">
    <property type="entry name" value="Beta-barrel_OMP_2"/>
</dbReference>
<dbReference type="OrthoDB" id="959017at2"/>
<protein>
    <submittedName>
        <fullName evidence="2">Outer membrane protein beta-barrel domain-containing protein</fullName>
    </submittedName>
</protein>
<dbReference type="Pfam" id="PF13568">
    <property type="entry name" value="OMP_b-brl_2"/>
    <property type="match status" value="1"/>
</dbReference>